<reference evidence="1 2" key="1">
    <citation type="submission" date="2018-09" db="EMBL/GenBank/DDBJ databases">
        <title>Genome sequence and characterization of the bcs clusters for the production of nanocellulose from the low pH resistant strain Komagataeibacter medellinensis ID13488.</title>
        <authorList>
            <person name="Hernandez-Arriaga A.M."/>
            <person name="Del Cerro C."/>
            <person name="Urbina L."/>
            <person name="Eceiza A."/>
            <person name="Retegi A."/>
            <person name="Prieto M.A."/>
        </authorList>
    </citation>
    <scope>NUCLEOTIDE SEQUENCE [LARGE SCALE GENOMIC DNA]</scope>
    <source>
        <strain evidence="1 2">ID13488</strain>
    </source>
</reference>
<comment type="caution">
    <text evidence="1">The sequence shown here is derived from an EMBL/GenBank/DDBJ whole genome shotgun (WGS) entry which is preliminary data.</text>
</comment>
<accession>A0ABQ6VSK4</accession>
<proteinExistence type="predicted"/>
<dbReference type="RefSeq" id="WP_153467890.1">
    <property type="nucleotide sequence ID" value="NZ_QYAZ01000001.1"/>
</dbReference>
<evidence type="ECO:0000313" key="2">
    <source>
        <dbReference type="Proteomes" id="UP000427842"/>
    </source>
</evidence>
<gene>
    <name evidence="1" type="ORF">D3W54_01845</name>
</gene>
<keyword evidence="2" id="KW-1185">Reference proteome</keyword>
<dbReference type="Proteomes" id="UP000427842">
    <property type="component" value="Unassembled WGS sequence"/>
</dbReference>
<name>A0ABQ6VSK4_9PROT</name>
<dbReference type="EMBL" id="QYAZ01000001">
    <property type="protein sequence ID" value="KAB8123172.1"/>
    <property type="molecule type" value="Genomic_DNA"/>
</dbReference>
<protein>
    <submittedName>
        <fullName evidence="1">Uncharacterized protein</fullName>
    </submittedName>
</protein>
<evidence type="ECO:0000313" key="1">
    <source>
        <dbReference type="EMBL" id="KAB8123172.1"/>
    </source>
</evidence>
<sequence>MIAVNWYGPYSSIDAANKAAKADFTKGLYMASGVCRYQRKPSLQYIGIAKTNISQRLDTKHHGKLGLITKRLNIWLGEIATSEPGGRKLKVTPATLDYAEWLHARLLKIPLNEKKTKTLPSIGVTVLNRWFCKDYKTPRQRRPHADWPDLLDFPHYELPAWIVFFGSRQHTYLAPKYGLDDDA</sequence>
<organism evidence="1 2">
    <name type="scientific">Komagataeibacter medellinensis</name>
    <dbReference type="NCBI Taxonomy" id="1177712"/>
    <lineage>
        <taxon>Bacteria</taxon>
        <taxon>Pseudomonadati</taxon>
        <taxon>Pseudomonadota</taxon>
        <taxon>Alphaproteobacteria</taxon>
        <taxon>Acetobacterales</taxon>
        <taxon>Acetobacteraceae</taxon>
        <taxon>Komagataeibacter</taxon>
    </lineage>
</organism>